<gene>
    <name evidence="1" type="ORF">OBE_14582</name>
</gene>
<reference evidence="1" key="1">
    <citation type="journal article" date="2013" name="Environ. Microbiol.">
        <title>Microbiota from the distal guts of lean and obese adolescents exhibit partial functional redundancy besides clear differences in community structure.</title>
        <authorList>
            <person name="Ferrer M."/>
            <person name="Ruiz A."/>
            <person name="Lanza F."/>
            <person name="Haange S.B."/>
            <person name="Oberbach A."/>
            <person name="Till H."/>
            <person name="Bargiela R."/>
            <person name="Campoy C."/>
            <person name="Segura M.T."/>
            <person name="Richter M."/>
            <person name="von Bergen M."/>
            <person name="Seifert J."/>
            <person name="Suarez A."/>
        </authorList>
    </citation>
    <scope>NUCLEOTIDE SEQUENCE</scope>
</reference>
<accession>K1RW75</accession>
<protein>
    <submittedName>
        <fullName evidence="1">Protein TabA</fullName>
    </submittedName>
</protein>
<sequence length="42" mass="4794">MPEKKPFITLEQAQEIIADVPTPFHLYDEKGIRANARLVNKA</sequence>
<comment type="caution">
    <text evidence="1">The sequence shown here is derived from an EMBL/GenBank/DDBJ whole genome shotgun (WGS) entry which is preliminary data.</text>
</comment>
<proteinExistence type="predicted"/>
<evidence type="ECO:0000313" key="1">
    <source>
        <dbReference type="EMBL" id="EKC49543.1"/>
    </source>
</evidence>
<name>K1RW75_9ZZZZ</name>
<feature type="non-terminal residue" evidence="1">
    <location>
        <position position="42"/>
    </location>
</feature>
<dbReference type="EMBL" id="AJWZ01010064">
    <property type="protein sequence ID" value="EKC49543.1"/>
    <property type="molecule type" value="Genomic_DNA"/>
</dbReference>
<dbReference type="AlphaFoldDB" id="K1RW75"/>
<organism evidence="1">
    <name type="scientific">human gut metagenome</name>
    <dbReference type="NCBI Taxonomy" id="408170"/>
    <lineage>
        <taxon>unclassified sequences</taxon>
        <taxon>metagenomes</taxon>
        <taxon>organismal metagenomes</taxon>
    </lineage>
</organism>